<dbReference type="GeneID" id="13281102"/>
<dbReference type="SUPFAM" id="SSF51182">
    <property type="entry name" value="RmlC-like cupins"/>
    <property type="match status" value="1"/>
</dbReference>
<dbReference type="PANTHER" id="PTHR40434:SF1">
    <property type="entry name" value="CUPIN TYPE-1 DOMAIN-CONTAINING PROTEIN"/>
    <property type="match status" value="1"/>
</dbReference>
<reference evidence="2" key="1">
    <citation type="journal article" date="2011" name="Nat. Commun.">
        <title>Effector diversification within compartments of the Leptosphaeria maculans genome affected by Repeat-Induced Point mutations.</title>
        <authorList>
            <person name="Rouxel T."/>
            <person name="Grandaubert J."/>
            <person name="Hane J.K."/>
            <person name="Hoede C."/>
            <person name="van de Wouw A.P."/>
            <person name="Couloux A."/>
            <person name="Dominguez V."/>
            <person name="Anthouard V."/>
            <person name="Bally P."/>
            <person name="Bourras S."/>
            <person name="Cozijnsen A.J."/>
            <person name="Ciuffetti L.M."/>
            <person name="Degrave A."/>
            <person name="Dilmaghani A."/>
            <person name="Duret L."/>
            <person name="Fudal I."/>
            <person name="Goodwin S.B."/>
            <person name="Gout L."/>
            <person name="Glaser N."/>
            <person name="Linglin J."/>
            <person name="Kema G.H.J."/>
            <person name="Lapalu N."/>
            <person name="Lawrence C.B."/>
            <person name="May K."/>
            <person name="Meyer M."/>
            <person name="Ollivier B."/>
            <person name="Poulain J."/>
            <person name="Schoch C.L."/>
            <person name="Simon A."/>
            <person name="Spatafora J.W."/>
            <person name="Stachowiak A."/>
            <person name="Turgeon B.G."/>
            <person name="Tyler B.M."/>
            <person name="Vincent D."/>
            <person name="Weissenbach J."/>
            <person name="Amselem J."/>
            <person name="Quesneville H."/>
            <person name="Oliver R.P."/>
            <person name="Wincker P."/>
            <person name="Balesdent M.-H."/>
            <person name="Howlett B.J."/>
        </authorList>
    </citation>
    <scope>NUCLEOTIDE SEQUENCE [LARGE SCALE GENOMIC DNA]</scope>
    <source>
        <strain evidence="2">JN3 / isolate v23.1.3 / race Av1-4-5-6-7-8</strain>
    </source>
</reference>
<dbReference type="Proteomes" id="UP000002668">
    <property type="component" value="Genome"/>
</dbReference>
<dbReference type="AlphaFoldDB" id="E4ZW46"/>
<protein>
    <recommendedName>
        <fullName evidence="3">Cupin 2 conserved barrel domain-containing protein</fullName>
    </recommendedName>
</protein>
<name>E4ZW46_LEPMJ</name>
<dbReference type="OrthoDB" id="5270965at2759"/>
<sequence>MAPSRREAEASVRSWGYPHVFTWTDHPNAHYAPHQHSGPTTHLILKGSLTYTYPNDAAPKKETIGPGARWDVDAERVHEVWVGGEGCEYVIGES</sequence>
<dbReference type="HOGENOM" id="CLU_158082_0_0_1"/>
<gene>
    <name evidence="1" type="ORF">LEMA_P029740.1</name>
</gene>
<accession>E4ZW46</accession>
<organism evidence="2">
    <name type="scientific">Leptosphaeria maculans (strain JN3 / isolate v23.1.3 / race Av1-4-5-6-7-8)</name>
    <name type="common">Blackleg fungus</name>
    <name type="synonym">Phoma lingam</name>
    <dbReference type="NCBI Taxonomy" id="985895"/>
    <lineage>
        <taxon>Eukaryota</taxon>
        <taxon>Fungi</taxon>
        <taxon>Dikarya</taxon>
        <taxon>Ascomycota</taxon>
        <taxon>Pezizomycotina</taxon>
        <taxon>Dothideomycetes</taxon>
        <taxon>Pleosporomycetidae</taxon>
        <taxon>Pleosporales</taxon>
        <taxon>Pleosporineae</taxon>
        <taxon>Leptosphaeriaceae</taxon>
        <taxon>Plenodomus</taxon>
        <taxon>Plenodomus lingam/Leptosphaeria maculans species complex</taxon>
    </lineage>
</organism>
<dbReference type="InParanoid" id="E4ZW46"/>
<evidence type="ECO:0000313" key="1">
    <source>
        <dbReference type="EMBL" id="CBX95822.1"/>
    </source>
</evidence>
<dbReference type="EMBL" id="FP929127">
    <property type="protein sequence ID" value="CBX95822.1"/>
    <property type="molecule type" value="Genomic_DNA"/>
</dbReference>
<dbReference type="OMA" id="QVRSWGF"/>
<dbReference type="InterPro" id="IPR014710">
    <property type="entry name" value="RmlC-like_jellyroll"/>
</dbReference>
<evidence type="ECO:0000313" key="2">
    <source>
        <dbReference type="Proteomes" id="UP000002668"/>
    </source>
</evidence>
<evidence type="ECO:0008006" key="3">
    <source>
        <dbReference type="Google" id="ProtNLM"/>
    </source>
</evidence>
<dbReference type="VEuPathDB" id="FungiDB:LEMA_P029740.1"/>
<dbReference type="eggNOG" id="ENOG502SRGT">
    <property type="taxonomic scope" value="Eukaryota"/>
</dbReference>
<dbReference type="PANTHER" id="PTHR40434">
    <property type="entry name" value="CUPIN_2 DOMAIN-CONTAINING PROTEIN"/>
    <property type="match status" value="1"/>
</dbReference>
<dbReference type="RefSeq" id="XP_003839301.1">
    <property type="nucleotide sequence ID" value="XM_003839253.1"/>
</dbReference>
<dbReference type="InterPro" id="IPR011051">
    <property type="entry name" value="RmlC_Cupin_sf"/>
</dbReference>
<dbReference type="Gene3D" id="2.60.120.10">
    <property type="entry name" value="Jelly Rolls"/>
    <property type="match status" value="1"/>
</dbReference>
<proteinExistence type="predicted"/>
<keyword evidence="2" id="KW-1185">Reference proteome</keyword>